<dbReference type="InterPro" id="IPR011990">
    <property type="entry name" value="TPR-like_helical_dom_sf"/>
</dbReference>
<evidence type="ECO:0000256" key="2">
    <source>
        <dbReference type="ARBA" id="ARBA00022803"/>
    </source>
</evidence>
<feature type="repeat" description="TPR" evidence="3">
    <location>
        <begin position="560"/>
        <end position="593"/>
    </location>
</feature>
<dbReference type="SUPFAM" id="SSF48452">
    <property type="entry name" value="TPR-like"/>
    <property type="match status" value="5"/>
</dbReference>
<feature type="repeat" description="TPR" evidence="3">
    <location>
        <begin position="628"/>
        <end position="661"/>
    </location>
</feature>
<reference evidence="4" key="4">
    <citation type="submission" date="2025-09" db="UniProtKB">
        <authorList>
            <consortium name="Ensembl"/>
        </authorList>
    </citation>
    <scope>IDENTIFICATION</scope>
</reference>
<evidence type="ECO:0008006" key="6">
    <source>
        <dbReference type="Google" id="ProtNLM"/>
    </source>
</evidence>
<evidence type="ECO:0000313" key="4">
    <source>
        <dbReference type="Ensembl" id="ENSCINP00000034720.1"/>
    </source>
</evidence>
<dbReference type="Ensembl" id="ENSCINT00000035194.1">
    <property type="protein sequence ID" value="ENSCINP00000034720.1"/>
    <property type="gene ID" value="ENSCING00000018889.1"/>
</dbReference>
<dbReference type="InterPro" id="IPR019734">
    <property type="entry name" value="TPR_rpt"/>
</dbReference>
<dbReference type="OMA" id="CQWELDP"/>
<dbReference type="GeneTree" id="ENSGT00390000016407"/>
<feature type="repeat" description="TPR" evidence="3">
    <location>
        <begin position="594"/>
        <end position="627"/>
    </location>
</feature>
<name>H2XYI6_CIOIN</name>
<keyword evidence="1" id="KW-0677">Repeat</keyword>
<accession>H2XYI6</accession>
<dbReference type="PROSITE" id="PS50005">
    <property type="entry name" value="TPR"/>
    <property type="match status" value="5"/>
</dbReference>
<dbReference type="SMART" id="SM00028">
    <property type="entry name" value="TPR"/>
    <property type="match status" value="9"/>
</dbReference>
<dbReference type="PANTHER" id="PTHR15704:SF7">
    <property type="entry name" value="SUPERKILLER COMPLEX PROTEIN 3"/>
    <property type="match status" value="1"/>
</dbReference>
<dbReference type="Pfam" id="PF13181">
    <property type="entry name" value="TPR_8"/>
    <property type="match status" value="1"/>
</dbReference>
<feature type="repeat" description="TPR" evidence="3">
    <location>
        <begin position="40"/>
        <end position="73"/>
    </location>
</feature>
<reference evidence="4" key="3">
    <citation type="submission" date="2025-08" db="UniProtKB">
        <authorList>
            <consortium name="Ensembl"/>
        </authorList>
    </citation>
    <scope>IDENTIFICATION</scope>
</reference>
<keyword evidence="2 3" id="KW-0802">TPR repeat</keyword>
<dbReference type="EMBL" id="EAAA01002017">
    <property type="status" value="NOT_ANNOTATED_CDS"/>
    <property type="molecule type" value="Genomic_DNA"/>
</dbReference>
<dbReference type="Pfam" id="PF13432">
    <property type="entry name" value="TPR_16"/>
    <property type="match status" value="2"/>
</dbReference>
<dbReference type="HOGENOM" id="CLU_003788_1_0_1"/>
<sequence length="1203" mass="135014">MSTKAIKSSLKAAKSAIQQKEFDEALLHCKAVLREDSGNYNGLVFAGLVYAELGQFENSSTAYQDAVKSSPNQSLAYQGLINLYTKHKKVKLSAGENDQLVSAYGGIIKLTESIPKQIFVLVYQFFDILLQISANEAKTLELYVGLANTLCSLGRAEDSFKTLQKVCNKLNTDKFDVKFEAVYGAVVSTVSIAQDVNIAGFADLIYEMAQLLSKINIFSNGKGVDHISTTLIYYPLKKLKVYFTEIINTKDDTKSYSSIVSEHLSPYKEVADGYDLYNDMKYEESKGKLESALQSADDFIPGWKLLCRVHLVMHQYNAAENIAKKIKKMFDKIKISQQHMYLYNSNLFPFRSAIQKCKHVQSNHASTWVVQVPMLSEIKLELTLLLATSMSYSRDQTVVKQAVGTFEKLLKVHPTLEVYHGLNRLLLKKDGDLQTSLLMLKKITEDHPSCISAHLIYGKLMWEIEEYKVDKTKCFTTFLKAAKLDPYESEAFYYIGLFYQDVIKDSTRAMKCFNKSIALDTFNEKAGLALADLYIKEENMAAAVEVYNSLSSSSTPGTCKLTWLRLGLCKLKLKETESAIKSFQAALRADANDHICWECLGEAYMQRGSHGAALKSFQKASELQPGSVFSVHQMAAIKQLLGQFTEAIEVYHQVLEMKPDYVPALKGLGESHLSIAHSMLSEGRDLTCVDHVNEALKFFAKALCLRPDIACLWSSVGDCLTCIHPLHNTSFTLSIPTTLLGKQLKDCDETKIMGKLEVLQLGEKFYLHGIRLSKSTATMLYNLGMNYFHQAKSCGDDNKAKLLASKSVEVLKISISHGSKNPISWNALGVVCASTYVQNLQLAQHCFITSINLESNNCRAWSNLGMLYLQHNHVEMAHKAFKVAQSLDPSFCNSWIGQAAIAGMIGSNEAMDLFRHSTELGLHMQAACGYSSRVCNLLYECKDRSDKNYVENIHKLNGISAAVVQLSKYCQRNPACPHSITMLAYLLEESGLFPLSEKYYYQALTLLQSELTDVKTDDKKVDRAKSNYARILYTNGKYSEAISAYKSISQPLHHDLCMLALSLYMAGKLNDSNNILDQANQMVEDTKQKDLIKLAKAIIFSELKKNKESKKALKELGNCPEALEVLCCLEISEKKHADATSVLNELYALLSHDPVAMETYKHFLLSISVKIKPYPKHAVTTLQRFIHRFPNQWQLWELLSRLV</sequence>
<protein>
    <recommendedName>
        <fullName evidence="6">Tetratricopeptide repeat protein 37</fullName>
    </recommendedName>
</protein>
<keyword evidence="5" id="KW-1185">Reference proteome</keyword>
<dbReference type="GO" id="GO:0006401">
    <property type="term" value="P:RNA catabolic process"/>
    <property type="evidence" value="ECO:0007669"/>
    <property type="project" value="InterPro"/>
</dbReference>
<feature type="repeat" description="TPR" evidence="3">
    <location>
        <begin position="858"/>
        <end position="891"/>
    </location>
</feature>
<proteinExistence type="predicted"/>
<dbReference type="PANTHER" id="PTHR15704">
    <property type="entry name" value="SUPERKILLER 3 PROTEIN-RELATED"/>
    <property type="match status" value="1"/>
</dbReference>
<evidence type="ECO:0000256" key="1">
    <source>
        <dbReference type="ARBA" id="ARBA00022737"/>
    </source>
</evidence>
<dbReference type="AlphaFoldDB" id="H2XYI6"/>
<organism evidence="4 5">
    <name type="scientific">Ciona intestinalis</name>
    <name type="common">Transparent sea squirt</name>
    <name type="synonym">Ascidia intestinalis</name>
    <dbReference type="NCBI Taxonomy" id="7719"/>
    <lineage>
        <taxon>Eukaryota</taxon>
        <taxon>Metazoa</taxon>
        <taxon>Chordata</taxon>
        <taxon>Tunicata</taxon>
        <taxon>Ascidiacea</taxon>
        <taxon>Phlebobranchia</taxon>
        <taxon>Cionidae</taxon>
        <taxon>Ciona</taxon>
    </lineage>
</organism>
<reference evidence="5" key="1">
    <citation type="journal article" date="2002" name="Science">
        <title>The draft genome of Ciona intestinalis: insights into chordate and vertebrate origins.</title>
        <authorList>
            <person name="Dehal P."/>
            <person name="Satou Y."/>
            <person name="Campbell R.K."/>
            <person name="Chapman J."/>
            <person name="Degnan B."/>
            <person name="De Tomaso A."/>
            <person name="Davidson B."/>
            <person name="Di Gregorio A."/>
            <person name="Gelpke M."/>
            <person name="Goodstein D.M."/>
            <person name="Harafuji N."/>
            <person name="Hastings K.E."/>
            <person name="Ho I."/>
            <person name="Hotta K."/>
            <person name="Huang W."/>
            <person name="Kawashima T."/>
            <person name="Lemaire P."/>
            <person name="Martinez D."/>
            <person name="Meinertzhagen I.A."/>
            <person name="Necula S."/>
            <person name="Nonaka M."/>
            <person name="Putnam N."/>
            <person name="Rash S."/>
            <person name="Saiga H."/>
            <person name="Satake M."/>
            <person name="Terry A."/>
            <person name="Yamada L."/>
            <person name="Wang H.G."/>
            <person name="Awazu S."/>
            <person name="Azumi K."/>
            <person name="Boore J."/>
            <person name="Branno M."/>
            <person name="Chin-Bow S."/>
            <person name="DeSantis R."/>
            <person name="Doyle S."/>
            <person name="Francino P."/>
            <person name="Keys D.N."/>
            <person name="Haga S."/>
            <person name="Hayashi H."/>
            <person name="Hino K."/>
            <person name="Imai K.S."/>
            <person name="Inaba K."/>
            <person name="Kano S."/>
            <person name="Kobayashi K."/>
            <person name="Kobayashi M."/>
            <person name="Lee B.I."/>
            <person name="Makabe K.W."/>
            <person name="Manohar C."/>
            <person name="Matassi G."/>
            <person name="Medina M."/>
            <person name="Mochizuki Y."/>
            <person name="Mount S."/>
            <person name="Morishita T."/>
            <person name="Miura S."/>
            <person name="Nakayama A."/>
            <person name="Nishizaka S."/>
            <person name="Nomoto H."/>
            <person name="Ohta F."/>
            <person name="Oishi K."/>
            <person name="Rigoutsos I."/>
            <person name="Sano M."/>
            <person name="Sasaki A."/>
            <person name="Sasakura Y."/>
            <person name="Shoguchi E."/>
            <person name="Shin-i T."/>
            <person name="Spagnuolo A."/>
            <person name="Stainier D."/>
            <person name="Suzuki M.M."/>
            <person name="Tassy O."/>
            <person name="Takatori N."/>
            <person name="Tokuoka M."/>
            <person name="Yagi K."/>
            <person name="Yoshizaki F."/>
            <person name="Wada S."/>
            <person name="Zhang C."/>
            <person name="Hyatt P.D."/>
            <person name="Larimer F."/>
            <person name="Detter C."/>
            <person name="Doggett N."/>
            <person name="Glavina T."/>
            <person name="Hawkins T."/>
            <person name="Richardson P."/>
            <person name="Lucas S."/>
            <person name="Kohara Y."/>
            <person name="Levine M."/>
            <person name="Satoh N."/>
            <person name="Rokhsar D.S."/>
        </authorList>
    </citation>
    <scope>NUCLEOTIDE SEQUENCE [LARGE SCALE GENOMIC DNA]</scope>
</reference>
<dbReference type="InterPro" id="IPR039226">
    <property type="entry name" value="Ski3/TTC37"/>
</dbReference>
<dbReference type="GO" id="GO:0055087">
    <property type="term" value="C:Ski complex"/>
    <property type="evidence" value="ECO:0007669"/>
    <property type="project" value="InterPro"/>
</dbReference>
<dbReference type="Proteomes" id="UP000008144">
    <property type="component" value="Chromosome 4"/>
</dbReference>
<evidence type="ECO:0000256" key="3">
    <source>
        <dbReference type="PROSITE-ProRule" id="PRU00339"/>
    </source>
</evidence>
<reference evidence="4" key="2">
    <citation type="journal article" date="2008" name="Genome Biol.">
        <title>Improved genome assembly and evidence-based global gene model set for the chordate Ciona intestinalis: new insight into intron and operon populations.</title>
        <authorList>
            <person name="Satou Y."/>
            <person name="Mineta K."/>
            <person name="Ogasawara M."/>
            <person name="Sasakura Y."/>
            <person name="Shoguchi E."/>
            <person name="Ueno K."/>
            <person name="Yamada L."/>
            <person name="Matsumoto J."/>
            <person name="Wasserscheid J."/>
            <person name="Dewar K."/>
            <person name="Wiley G.B."/>
            <person name="Macmil S.L."/>
            <person name="Roe B.A."/>
            <person name="Zeller R.W."/>
            <person name="Hastings K.E."/>
            <person name="Lemaire P."/>
            <person name="Lindquist E."/>
            <person name="Endo T."/>
            <person name="Hotta K."/>
            <person name="Inaba K."/>
        </authorList>
    </citation>
    <scope>NUCLEOTIDE SEQUENCE [LARGE SCALE GENOMIC DNA]</scope>
    <source>
        <strain evidence="4">wild type</strain>
    </source>
</reference>
<dbReference type="Gene3D" id="1.25.40.10">
    <property type="entry name" value="Tetratricopeptide repeat domain"/>
    <property type="match status" value="4"/>
</dbReference>
<evidence type="ECO:0000313" key="5">
    <source>
        <dbReference type="Proteomes" id="UP000008144"/>
    </source>
</evidence>